<keyword evidence="3" id="KW-0862">Zinc</keyword>
<dbReference type="InterPro" id="IPR046341">
    <property type="entry name" value="SET_dom_sf"/>
</dbReference>
<dbReference type="Proteomes" id="UP000053477">
    <property type="component" value="Unassembled WGS sequence"/>
</dbReference>
<evidence type="ECO:0000313" key="7">
    <source>
        <dbReference type="Proteomes" id="UP000053477"/>
    </source>
</evidence>
<dbReference type="InterPro" id="IPR002893">
    <property type="entry name" value="Znf_MYND"/>
</dbReference>
<dbReference type="EMBL" id="KQ086074">
    <property type="protein sequence ID" value="KLO08878.1"/>
    <property type="molecule type" value="Genomic_DNA"/>
</dbReference>
<dbReference type="AlphaFoldDB" id="A0A0H2RH65"/>
<evidence type="ECO:0000256" key="1">
    <source>
        <dbReference type="ARBA" id="ARBA00022723"/>
    </source>
</evidence>
<dbReference type="SUPFAM" id="SSF144232">
    <property type="entry name" value="HIT/MYND zinc finger-like"/>
    <property type="match status" value="1"/>
</dbReference>
<feature type="domain" description="MYND-type" evidence="5">
    <location>
        <begin position="438"/>
        <end position="475"/>
    </location>
</feature>
<proteinExistence type="predicted"/>
<dbReference type="Gene3D" id="6.10.140.2220">
    <property type="match status" value="1"/>
</dbReference>
<evidence type="ECO:0000256" key="4">
    <source>
        <dbReference type="PROSITE-ProRule" id="PRU00134"/>
    </source>
</evidence>
<evidence type="ECO:0000259" key="5">
    <source>
        <dbReference type="PROSITE" id="PS50865"/>
    </source>
</evidence>
<dbReference type="STRING" id="27342.A0A0H2RH65"/>
<accession>A0A0H2RH65</accession>
<dbReference type="PROSITE" id="PS50865">
    <property type="entry name" value="ZF_MYND_2"/>
    <property type="match status" value="1"/>
</dbReference>
<dbReference type="Gene3D" id="1.10.220.160">
    <property type="match status" value="1"/>
</dbReference>
<protein>
    <recommendedName>
        <fullName evidence="5">MYND-type domain-containing protein</fullName>
    </recommendedName>
</protein>
<gene>
    <name evidence="6" type="ORF">SCHPADRAFT_1000662</name>
</gene>
<evidence type="ECO:0000256" key="3">
    <source>
        <dbReference type="ARBA" id="ARBA00022833"/>
    </source>
</evidence>
<keyword evidence="1" id="KW-0479">Metal-binding</keyword>
<dbReference type="GO" id="GO:0008270">
    <property type="term" value="F:zinc ion binding"/>
    <property type="evidence" value="ECO:0007669"/>
    <property type="project" value="UniProtKB-KW"/>
</dbReference>
<keyword evidence="2 4" id="KW-0863">Zinc-finger</keyword>
<organism evidence="6 7">
    <name type="scientific">Schizopora paradoxa</name>
    <dbReference type="NCBI Taxonomy" id="27342"/>
    <lineage>
        <taxon>Eukaryota</taxon>
        <taxon>Fungi</taxon>
        <taxon>Dikarya</taxon>
        <taxon>Basidiomycota</taxon>
        <taxon>Agaricomycotina</taxon>
        <taxon>Agaricomycetes</taxon>
        <taxon>Hymenochaetales</taxon>
        <taxon>Schizoporaceae</taxon>
        <taxon>Schizopora</taxon>
    </lineage>
</organism>
<sequence>MSRVGGRWNSLTTRWGSQNVQMYMGFGRTMPMPEVDVEVLIEASRRSLDILLLVVINLHAFPARLQAETLKVFFSHLRTPVEQQLCEKDEPYEWIMASLQGIQIIGRKFFQRDAASRQRFIDCWPHILKWLKALLVVRDEYEERRHYSEVVGEIYTICSFACPGVLGQDEVIKLAFRAWIGIEGRDGKDHYTVQPLLACLLDYGGKTNAGALHMERMLQACDNTAEDLLDKIAARLEQATIHSSPMNIREVIALSSAMGSITYLGQSFTVASLRASVGRSLVAVLKALLEDKEISMNHIYAVRSILAGISGCLSHQKVDYAYNVAEEGILILLAKAALFDTEPQGLPPLHCASLAADILKHLLLCFIYNDEMIEKCREEVRGLYAGNLRFKDMLDETPKSFRETWDSFEAMLLENALLLRLFEMGYAPENGTCANRDCRVLARRTRFKKCAGCTFALYCSSSCQKADWGYHRTGCKALKNDHLSILRDRYRRLPRRVVALHINRYWDAIVRLSLEKGVPSEDLAVRITWNAFPIRVEVFDWHRLLEDVAKNPHLILAAENLYGPEGGRREWILVVLRMEGMEFPCIVHLDNKLTKSVQAPPCMSDTEEPERASFVDEDGNAIDCAKLDALRAGVLLAKSYADETGESVWDGAILRKAADKIIEEFEQELCEGEDAFKIYE</sequence>
<dbReference type="InParanoid" id="A0A0H2RH65"/>
<dbReference type="OrthoDB" id="432970at2759"/>
<dbReference type="Gene3D" id="2.170.270.10">
    <property type="entry name" value="SET domain"/>
    <property type="match status" value="1"/>
</dbReference>
<dbReference type="Pfam" id="PF01753">
    <property type="entry name" value="zf-MYND"/>
    <property type="match status" value="1"/>
</dbReference>
<name>A0A0H2RH65_9AGAM</name>
<keyword evidence="7" id="KW-1185">Reference proteome</keyword>
<reference evidence="6 7" key="1">
    <citation type="submission" date="2015-04" db="EMBL/GenBank/DDBJ databases">
        <title>Complete genome sequence of Schizopora paradoxa KUC8140, a cosmopolitan wood degrader in East Asia.</title>
        <authorList>
            <consortium name="DOE Joint Genome Institute"/>
            <person name="Min B."/>
            <person name="Park H."/>
            <person name="Jang Y."/>
            <person name="Kim J.-J."/>
            <person name="Kim K.H."/>
            <person name="Pangilinan J."/>
            <person name="Lipzen A."/>
            <person name="Riley R."/>
            <person name="Grigoriev I.V."/>
            <person name="Spatafora J.W."/>
            <person name="Choi I.-G."/>
        </authorList>
    </citation>
    <scope>NUCLEOTIDE SEQUENCE [LARGE SCALE GENOMIC DNA]</scope>
    <source>
        <strain evidence="6 7">KUC8140</strain>
    </source>
</reference>
<evidence type="ECO:0000313" key="6">
    <source>
        <dbReference type="EMBL" id="KLO08878.1"/>
    </source>
</evidence>
<evidence type="ECO:0000256" key="2">
    <source>
        <dbReference type="ARBA" id="ARBA00022771"/>
    </source>
</evidence>